<dbReference type="Pfam" id="PF10079">
    <property type="entry name" value="Rossmann-like_BshC"/>
    <property type="match status" value="1"/>
</dbReference>
<dbReference type="HAMAP" id="MF_01867">
    <property type="entry name" value="BshC"/>
    <property type="match status" value="1"/>
</dbReference>
<organism evidence="5 6">
    <name type="scientific">Jeotgalibacillus proteolyticus</name>
    <dbReference type="NCBI Taxonomy" id="2082395"/>
    <lineage>
        <taxon>Bacteria</taxon>
        <taxon>Bacillati</taxon>
        <taxon>Bacillota</taxon>
        <taxon>Bacilli</taxon>
        <taxon>Bacillales</taxon>
        <taxon>Caryophanaceae</taxon>
        <taxon>Jeotgalibacillus</taxon>
    </lineage>
</organism>
<reference evidence="5 6" key="1">
    <citation type="submission" date="2018-02" db="EMBL/GenBank/DDBJ databases">
        <title>Jeotgalibacillus proteolyticum sp. nov. a protease producing bacterium isolated from ocean sediments of Laizhou Bay.</title>
        <authorList>
            <person name="Li Y."/>
        </authorList>
    </citation>
    <scope>NUCLEOTIDE SEQUENCE [LARGE SCALE GENOMIC DNA]</scope>
    <source>
        <strain evidence="5 6">22-7</strain>
    </source>
</reference>
<evidence type="ECO:0000313" key="6">
    <source>
        <dbReference type="Proteomes" id="UP000239047"/>
    </source>
</evidence>
<dbReference type="EC" id="6.-.-.-" evidence="2"/>
<gene>
    <name evidence="2 5" type="primary">bshC</name>
    <name evidence="5" type="ORF">C4B60_01840</name>
</gene>
<evidence type="ECO:0000259" key="3">
    <source>
        <dbReference type="Pfam" id="PF10079"/>
    </source>
</evidence>
<dbReference type="AlphaFoldDB" id="A0A2S5GGU5"/>
<dbReference type="InterPro" id="IPR055398">
    <property type="entry name" value="Rossmann-like_BshC"/>
</dbReference>
<keyword evidence="6" id="KW-1185">Reference proteome</keyword>
<dbReference type="OrthoDB" id="9765151at2"/>
<dbReference type="InterPro" id="IPR055399">
    <property type="entry name" value="CC_BshC"/>
</dbReference>
<dbReference type="Pfam" id="PF24850">
    <property type="entry name" value="CC_BshC"/>
    <property type="match status" value="1"/>
</dbReference>
<dbReference type="InterPro" id="IPR011199">
    <property type="entry name" value="Bacillithiol_biosynth_BshC"/>
</dbReference>
<dbReference type="Proteomes" id="UP000239047">
    <property type="component" value="Unassembled WGS sequence"/>
</dbReference>
<proteinExistence type="inferred from homology"/>
<keyword evidence="1 2" id="KW-0436">Ligase</keyword>
<comment type="similarity">
    <text evidence="2">Belongs to the BshC family.</text>
</comment>
<accession>A0A2S5GGU5</accession>
<evidence type="ECO:0000259" key="4">
    <source>
        <dbReference type="Pfam" id="PF24850"/>
    </source>
</evidence>
<feature type="domain" description="Bacillithiol biosynthesis BshC C-terminal coiled-coil" evidence="4">
    <location>
        <begin position="380"/>
        <end position="539"/>
    </location>
</feature>
<comment type="function">
    <text evidence="2">Involved in bacillithiol (BSH) biosynthesis. May catalyze the last step of the pathway, the addition of cysteine to glucosamine malate (GlcN-Mal) to generate BSH.</text>
</comment>
<dbReference type="NCBIfam" id="TIGR03998">
    <property type="entry name" value="thiol_BshC"/>
    <property type="match status" value="1"/>
</dbReference>
<sequence length="539" mass="62660">MQLENIKLPAIQPFTSGYMNQDEKILSNFHYGFNGPEAYDMRKKELLERSYKREELADCIEDYMSSLPGGEAVKSSIEKLRNNGFVVIGGQQAGLLTGPLYAIHKVLSIIQLAKKQEELLNHPVVPVFWIAGEDHDYLEINHLFIEHNGEMKKAGYPERVTDKRMASSTPFDKETMKKWVRSILRDLGETSNTLRLIEKLDAAIQNSATITDLFAHIVMDLYKEDGLLVIDAARPELRKLETPFFKELLQANEQITDLVHKQQTLLKKEGFTPMIEAASNAVNLFITINNERVLLFRTEDGFKDKNNEYFFEKDELLCLMDESPERFSNNVITRPLMQEWLFPTLAFIAGPGEIAYWAELKTAFEKMEMKMPPIMPRLNITFVERDVQQKVKELNLHLPDILAGGADEEKKRFWESVKDETLENYIRETESFLREQYELIKEKAAELHPGLTPIVDKNLTIHEKQLDFLKRKSDDYISLKHNVVLRKYDRVTASLRPNGGPQERQWNIFYFINKYGEDFIPQLSKIDFKFDHSHKIVYL</sequence>
<dbReference type="PIRSF" id="PIRSF012535">
    <property type="entry name" value="UCP012535"/>
    <property type="match status" value="1"/>
</dbReference>
<dbReference type="RefSeq" id="WP_104056138.1">
    <property type="nucleotide sequence ID" value="NZ_PREZ01000001.1"/>
</dbReference>
<evidence type="ECO:0000256" key="1">
    <source>
        <dbReference type="ARBA" id="ARBA00022598"/>
    </source>
</evidence>
<evidence type="ECO:0000313" key="5">
    <source>
        <dbReference type="EMBL" id="PPA72144.1"/>
    </source>
</evidence>
<comment type="caution">
    <text evidence="5">The sequence shown here is derived from an EMBL/GenBank/DDBJ whole genome shotgun (WGS) entry which is preliminary data.</text>
</comment>
<name>A0A2S5GGU5_9BACL</name>
<dbReference type="GO" id="GO:0016874">
    <property type="term" value="F:ligase activity"/>
    <property type="evidence" value="ECO:0007669"/>
    <property type="project" value="UniProtKB-UniRule"/>
</dbReference>
<feature type="domain" description="Bacillithiol biosynthesis BshC N-terminal Rossmann-like" evidence="3">
    <location>
        <begin position="1"/>
        <end position="378"/>
    </location>
</feature>
<dbReference type="EMBL" id="PREZ01000001">
    <property type="protein sequence ID" value="PPA72144.1"/>
    <property type="molecule type" value="Genomic_DNA"/>
</dbReference>
<protein>
    <recommendedName>
        <fullName evidence="2">Putative cysteine ligase BshC</fullName>
        <ecNumber evidence="2">6.-.-.-</ecNumber>
    </recommendedName>
</protein>
<evidence type="ECO:0000256" key="2">
    <source>
        <dbReference type="HAMAP-Rule" id="MF_01867"/>
    </source>
</evidence>